<sequence>MEISVYIDDSGQLHSNYYSDYFVYGGFWCLDSEESKIKSTFSKTKWQLFHTGKEIKTSNMEHWQKKRLLKKVVREDIHPIYVVSKVSMLTVDFSDREAVQLHKNYILRRLVEDCLKQMEKLGYGNIKKVNLYIDNQSQTNVANRDSFKNYINKVFKKKYKNCEYFLESDVDFKVEYMDSKMEPLIQVADLLANCKFQRFENKSKDLKILLDKKPDTCCRKHPIHFSSQCIA</sequence>
<dbReference type="InterPro" id="IPR024524">
    <property type="entry name" value="DUF3800"/>
</dbReference>
<evidence type="ECO:0000313" key="2">
    <source>
        <dbReference type="Proteomes" id="UP000004846"/>
    </source>
</evidence>
<organism evidence="1 2">
    <name type="scientific">Enterococcus faecalis TX4248</name>
    <dbReference type="NCBI Taxonomy" id="749495"/>
    <lineage>
        <taxon>Bacteria</taxon>
        <taxon>Bacillati</taxon>
        <taxon>Bacillota</taxon>
        <taxon>Bacilli</taxon>
        <taxon>Lactobacillales</taxon>
        <taxon>Enterococcaceae</taxon>
        <taxon>Enterococcus</taxon>
    </lineage>
</organism>
<dbReference type="RefSeq" id="WP_002402245.1">
    <property type="nucleotide sequence ID" value="NZ_GL454458.1"/>
</dbReference>
<dbReference type="EMBL" id="AEBR01000059">
    <property type="protein sequence ID" value="EFM82597.1"/>
    <property type="molecule type" value="Genomic_DNA"/>
</dbReference>
<dbReference type="Pfam" id="PF12686">
    <property type="entry name" value="DUF3800"/>
    <property type="match status" value="1"/>
</dbReference>
<proteinExistence type="predicted"/>
<dbReference type="AlphaFoldDB" id="A0A125W5P2"/>
<comment type="caution">
    <text evidence="1">The sequence shown here is derived from an EMBL/GenBank/DDBJ whole genome shotgun (WGS) entry which is preliminary data.</text>
</comment>
<evidence type="ECO:0008006" key="3">
    <source>
        <dbReference type="Google" id="ProtNLM"/>
    </source>
</evidence>
<dbReference type="Proteomes" id="UP000004846">
    <property type="component" value="Unassembled WGS sequence"/>
</dbReference>
<protein>
    <recommendedName>
        <fullName evidence="3">DUF3800 domain-containing protein</fullName>
    </recommendedName>
</protein>
<accession>A0A125W5P2</accession>
<evidence type="ECO:0000313" key="1">
    <source>
        <dbReference type="EMBL" id="EFM82597.1"/>
    </source>
</evidence>
<name>A0A125W5P2_ENTFL</name>
<dbReference type="HOGENOM" id="CLU_1198280_0_0_9"/>
<gene>
    <name evidence="1" type="ORF">HMPREF9498_01775</name>
</gene>
<reference evidence="1 2" key="1">
    <citation type="submission" date="2010-07" db="EMBL/GenBank/DDBJ databases">
        <authorList>
            <person name="Sid Ahmed O."/>
        </authorList>
    </citation>
    <scope>NUCLEOTIDE SEQUENCE [LARGE SCALE GENOMIC DNA]</scope>
    <source>
        <strain evidence="1 2">TX4248</strain>
    </source>
</reference>